<evidence type="ECO:0000259" key="2">
    <source>
        <dbReference type="Pfam" id="PF13808"/>
    </source>
</evidence>
<dbReference type="GO" id="GO:0004803">
    <property type="term" value="F:transposase activity"/>
    <property type="evidence" value="ECO:0007669"/>
    <property type="project" value="InterPro"/>
</dbReference>
<dbReference type="OrthoDB" id="291219at2"/>
<dbReference type="AlphaFoldDB" id="A0A518D718"/>
<dbReference type="KEGG" id="pnd:Pla175_06090"/>
<dbReference type="InterPro" id="IPR047647">
    <property type="entry name" value="ISAs1_transpos"/>
</dbReference>
<dbReference type="GO" id="GO:0003677">
    <property type="term" value="F:DNA binding"/>
    <property type="evidence" value="ECO:0007669"/>
    <property type="project" value="InterPro"/>
</dbReference>
<dbReference type="GO" id="GO:0006313">
    <property type="term" value="P:DNA transposition"/>
    <property type="evidence" value="ECO:0007669"/>
    <property type="project" value="InterPro"/>
</dbReference>
<dbReference type="InterPro" id="IPR032806">
    <property type="entry name" value="YbfD_N"/>
</dbReference>
<dbReference type="EMBL" id="CP036291">
    <property type="protein sequence ID" value="QDU87251.1"/>
    <property type="molecule type" value="Genomic_DNA"/>
</dbReference>
<gene>
    <name evidence="3" type="ORF">Pla175_06090</name>
</gene>
<dbReference type="InterPro" id="IPR002559">
    <property type="entry name" value="Transposase_11"/>
</dbReference>
<reference evidence="3 4" key="1">
    <citation type="submission" date="2019-02" db="EMBL/GenBank/DDBJ databases">
        <title>Deep-cultivation of Planctomycetes and their phenomic and genomic characterization uncovers novel biology.</title>
        <authorList>
            <person name="Wiegand S."/>
            <person name="Jogler M."/>
            <person name="Boedeker C."/>
            <person name="Pinto D."/>
            <person name="Vollmers J."/>
            <person name="Rivas-Marin E."/>
            <person name="Kohn T."/>
            <person name="Peeters S.H."/>
            <person name="Heuer A."/>
            <person name="Rast P."/>
            <person name="Oberbeckmann S."/>
            <person name="Bunk B."/>
            <person name="Jeske O."/>
            <person name="Meyerdierks A."/>
            <person name="Storesund J.E."/>
            <person name="Kallscheuer N."/>
            <person name="Luecker S."/>
            <person name="Lage O.M."/>
            <person name="Pohl T."/>
            <person name="Merkel B.J."/>
            <person name="Hornburger P."/>
            <person name="Mueller R.-W."/>
            <person name="Bruemmer F."/>
            <person name="Labrenz M."/>
            <person name="Spormann A.M."/>
            <person name="Op den Camp H."/>
            <person name="Overmann J."/>
            <person name="Amann R."/>
            <person name="Jetten M.S.M."/>
            <person name="Mascher T."/>
            <person name="Medema M.H."/>
            <person name="Devos D.P."/>
            <person name="Kaster A.-K."/>
            <person name="Ovreas L."/>
            <person name="Rohde M."/>
            <person name="Galperin M.Y."/>
            <person name="Jogler C."/>
        </authorList>
    </citation>
    <scope>NUCLEOTIDE SEQUENCE [LARGE SCALE GENOMIC DNA]</scope>
    <source>
        <strain evidence="3 4">Pla175</strain>
    </source>
</reference>
<dbReference type="Pfam" id="PF13808">
    <property type="entry name" value="DDE_Tnp_1_assoc"/>
    <property type="match status" value="1"/>
</dbReference>
<proteinExistence type="predicted"/>
<evidence type="ECO:0000313" key="3">
    <source>
        <dbReference type="EMBL" id="QDU87251.1"/>
    </source>
</evidence>
<protein>
    <submittedName>
        <fullName evidence="3">Transposase DDE domain protein</fullName>
    </submittedName>
</protein>
<name>A0A518D718_9BACT</name>
<keyword evidence="4" id="KW-1185">Reference proteome</keyword>
<evidence type="ECO:0000259" key="1">
    <source>
        <dbReference type="Pfam" id="PF01609"/>
    </source>
</evidence>
<sequence length="376" mass="41613">MGAKASVRIAEHFEGLTDPRRREVTYPLVNIVAMALCAVLSGADDFVAIADWSREKKDWLARFLDMSSGVPSHDRFNAVFAAIKPAEFEKCLLSFITALHEVTEGQVIAIDGKTLRRSFDAASSKAPIHMVSAWASANHIALGQVVTDAKSNEITAIPKLLDILEIQGCLVTIDAMGCQREIAEQIVVGGGDYVLAVKGNQPNLHTAIKGFFAAHLEDDCSGIDCRRSESHEKGHGRQDDRYYYLAKLPDGFDEGSKWRGLKAIGLACRITTHADGTQTHDTRYYIASRYLSGQKFADAVRGHWAIENALHWQLDVTFGEDQCRIRKGHADANFSLLRRTALSLLKNNTSRKLGVKNKRLAAAWSDQYRLEVLCGR</sequence>
<accession>A0A518D718</accession>
<dbReference type="PANTHER" id="PTHR30298:SF0">
    <property type="entry name" value="PROTEIN YBFL-RELATED"/>
    <property type="match status" value="1"/>
</dbReference>
<feature type="domain" description="Transposase IS4-like" evidence="1">
    <location>
        <begin position="105"/>
        <end position="342"/>
    </location>
</feature>
<dbReference type="Proteomes" id="UP000317429">
    <property type="component" value="Chromosome"/>
</dbReference>
<dbReference type="InterPro" id="IPR051698">
    <property type="entry name" value="Transposase_11-like"/>
</dbReference>
<evidence type="ECO:0000313" key="4">
    <source>
        <dbReference type="Proteomes" id="UP000317429"/>
    </source>
</evidence>
<dbReference type="Pfam" id="PF01609">
    <property type="entry name" value="DDE_Tnp_1"/>
    <property type="match status" value="1"/>
</dbReference>
<dbReference type="PANTHER" id="PTHR30298">
    <property type="entry name" value="H REPEAT-ASSOCIATED PREDICTED TRANSPOSASE"/>
    <property type="match status" value="1"/>
</dbReference>
<feature type="domain" description="H repeat-associated protein N-terminal" evidence="2">
    <location>
        <begin position="11"/>
        <end position="96"/>
    </location>
</feature>
<organism evidence="3 4">
    <name type="scientific">Pirellulimonas nuda</name>
    <dbReference type="NCBI Taxonomy" id="2528009"/>
    <lineage>
        <taxon>Bacteria</taxon>
        <taxon>Pseudomonadati</taxon>
        <taxon>Planctomycetota</taxon>
        <taxon>Planctomycetia</taxon>
        <taxon>Pirellulales</taxon>
        <taxon>Lacipirellulaceae</taxon>
        <taxon>Pirellulimonas</taxon>
    </lineage>
</organism>
<dbReference type="NCBIfam" id="NF033564">
    <property type="entry name" value="transpos_ISAs1"/>
    <property type="match status" value="1"/>
</dbReference>